<reference evidence="10" key="1">
    <citation type="journal article" date="2017" name="Proc. Natl. Acad. Sci. U.S.A.">
        <title>Simulation of Deepwater Horizon oil plume reveals substrate specialization within a complex community of hydrocarbon-degraders.</title>
        <authorList>
            <person name="Hu P."/>
            <person name="Dubinsky E.A."/>
            <person name="Probst A.J."/>
            <person name="Wang J."/>
            <person name="Sieber C.M.K."/>
            <person name="Tom L.M."/>
            <person name="Gardinali P."/>
            <person name="Banfield J.F."/>
            <person name="Atlas R.M."/>
            <person name="Andersen G.L."/>
        </authorList>
    </citation>
    <scope>NUCLEOTIDE SEQUENCE [LARGE SCALE GENOMIC DNA]</scope>
</reference>
<keyword evidence="4" id="KW-0378">Hydrolase</keyword>
<dbReference type="Proteomes" id="UP000196531">
    <property type="component" value="Unassembled WGS sequence"/>
</dbReference>
<keyword evidence="6 7" id="KW-0472">Membrane</keyword>
<proteinExistence type="inferred from homology"/>
<dbReference type="PANTHER" id="PTHR43731">
    <property type="entry name" value="RHOMBOID PROTEASE"/>
    <property type="match status" value="1"/>
</dbReference>
<feature type="transmembrane region" description="Helical" evidence="7">
    <location>
        <begin position="126"/>
        <end position="145"/>
    </location>
</feature>
<evidence type="ECO:0000256" key="6">
    <source>
        <dbReference type="ARBA" id="ARBA00023136"/>
    </source>
</evidence>
<dbReference type="Pfam" id="PF01694">
    <property type="entry name" value="Rhomboid"/>
    <property type="match status" value="1"/>
</dbReference>
<accession>A0A1Y5FDE6</accession>
<feature type="transmembrane region" description="Helical" evidence="7">
    <location>
        <begin position="189"/>
        <end position="206"/>
    </location>
</feature>
<feature type="transmembrane region" description="Helical" evidence="7">
    <location>
        <begin position="222"/>
        <end position="239"/>
    </location>
</feature>
<dbReference type="AlphaFoldDB" id="A0A1Y5FDE6"/>
<protein>
    <recommendedName>
        <fullName evidence="8">Peptidase S54 rhomboid domain-containing protein</fullName>
    </recommendedName>
</protein>
<dbReference type="PANTHER" id="PTHR43731:SF14">
    <property type="entry name" value="PRESENILIN-ASSOCIATED RHOMBOID-LIKE PROTEIN, MITOCHONDRIAL"/>
    <property type="match status" value="1"/>
</dbReference>
<name>A0A1Y5FDE6_9BACT</name>
<dbReference type="SUPFAM" id="SSF144091">
    <property type="entry name" value="Rhomboid-like"/>
    <property type="match status" value="1"/>
</dbReference>
<sequence length="302" mass="34063">MIPFAQLADPKMAERITQELNKQGIQSSYSYDEAASIYTLVVEDQANFEQAQDIFRVMMGLPKKFEPSKEWEEIQSIPMGIVTKVTIGFCILVYVLNAFKILPELYSVMKISSSSNGLPEIVSQGQFWRLLTPAFLHFNFMHILFNMMWMKDLGKIIEHEKKSNFLMLFIVIVGIGSNFSQFLISGPNFGGMSGVVYGLLGYLWMYKKFNSNAQFSLPKSDVMLMIGWFFLCLIGVFSFSIANMAHAMGLTLGMLGGIFYGLKDASGSYSLKKSLLYVFLSLSLPVLTYGVEIFKVILKTKT</sequence>
<comment type="caution">
    <text evidence="9">The sequence shown here is derived from an EMBL/GenBank/DDBJ whole genome shotgun (WGS) entry which is preliminary data.</text>
</comment>
<evidence type="ECO:0000256" key="7">
    <source>
        <dbReference type="SAM" id="Phobius"/>
    </source>
</evidence>
<evidence type="ECO:0000259" key="8">
    <source>
        <dbReference type="Pfam" id="PF01694"/>
    </source>
</evidence>
<dbReference type="InterPro" id="IPR022764">
    <property type="entry name" value="Peptidase_S54_rhomboid_dom"/>
</dbReference>
<dbReference type="GO" id="GO:0016020">
    <property type="term" value="C:membrane"/>
    <property type="evidence" value="ECO:0007669"/>
    <property type="project" value="UniProtKB-SubCell"/>
</dbReference>
<organism evidence="9 10">
    <name type="scientific">Halobacteriovorax marinus</name>
    <dbReference type="NCBI Taxonomy" id="97084"/>
    <lineage>
        <taxon>Bacteria</taxon>
        <taxon>Pseudomonadati</taxon>
        <taxon>Bdellovibrionota</taxon>
        <taxon>Bacteriovoracia</taxon>
        <taxon>Bacteriovoracales</taxon>
        <taxon>Halobacteriovoraceae</taxon>
        <taxon>Halobacteriovorax</taxon>
    </lineage>
</organism>
<evidence type="ECO:0000256" key="1">
    <source>
        <dbReference type="ARBA" id="ARBA00004141"/>
    </source>
</evidence>
<keyword evidence="3 7" id="KW-0812">Transmembrane</keyword>
<evidence type="ECO:0000256" key="4">
    <source>
        <dbReference type="ARBA" id="ARBA00022801"/>
    </source>
</evidence>
<keyword evidence="5 7" id="KW-1133">Transmembrane helix</keyword>
<comment type="similarity">
    <text evidence="2">Belongs to the peptidase S54 family.</text>
</comment>
<dbReference type="InterPro" id="IPR035952">
    <property type="entry name" value="Rhomboid-like_sf"/>
</dbReference>
<dbReference type="InterPro" id="IPR050925">
    <property type="entry name" value="Rhomboid_protease_S54"/>
</dbReference>
<dbReference type="EMBL" id="MAAO01000006">
    <property type="protein sequence ID" value="OUR96989.1"/>
    <property type="molecule type" value="Genomic_DNA"/>
</dbReference>
<feature type="transmembrane region" description="Helical" evidence="7">
    <location>
        <begin position="85"/>
        <end position="106"/>
    </location>
</feature>
<feature type="transmembrane region" description="Helical" evidence="7">
    <location>
        <begin position="165"/>
        <end position="183"/>
    </location>
</feature>
<gene>
    <name evidence="9" type="ORF">A9Q84_11680</name>
</gene>
<dbReference type="Gene3D" id="1.20.1540.10">
    <property type="entry name" value="Rhomboid-like"/>
    <property type="match status" value="1"/>
</dbReference>
<comment type="subcellular location">
    <subcellularLocation>
        <location evidence="1">Membrane</location>
        <topology evidence="1">Multi-pass membrane protein</topology>
    </subcellularLocation>
</comment>
<feature type="domain" description="Peptidase S54 rhomboid" evidence="8">
    <location>
        <begin position="124"/>
        <end position="260"/>
    </location>
</feature>
<evidence type="ECO:0000256" key="5">
    <source>
        <dbReference type="ARBA" id="ARBA00022989"/>
    </source>
</evidence>
<feature type="transmembrane region" description="Helical" evidence="7">
    <location>
        <begin position="274"/>
        <end position="298"/>
    </location>
</feature>
<evidence type="ECO:0000256" key="3">
    <source>
        <dbReference type="ARBA" id="ARBA00022692"/>
    </source>
</evidence>
<dbReference type="GO" id="GO:0004252">
    <property type="term" value="F:serine-type endopeptidase activity"/>
    <property type="evidence" value="ECO:0007669"/>
    <property type="project" value="InterPro"/>
</dbReference>
<evidence type="ECO:0000256" key="2">
    <source>
        <dbReference type="ARBA" id="ARBA00009045"/>
    </source>
</evidence>
<evidence type="ECO:0000313" key="10">
    <source>
        <dbReference type="Proteomes" id="UP000196531"/>
    </source>
</evidence>
<evidence type="ECO:0000313" key="9">
    <source>
        <dbReference type="EMBL" id="OUR96989.1"/>
    </source>
</evidence>